<dbReference type="Proteomes" id="UP000541558">
    <property type="component" value="Unassembled WGS sequence"/>
</dbReference>
<comment type="caution">
    <text evidence="1">The sequence shown here is derived from an EMBL/GenBank/DDBJ whole genome shotgun (WGS) entry which is preliminary data.</text>
</comment>
<name>A0A8H5C8H9_9AGAR</name>
<dbReference type="AlphaFoldDB" id="A0A8H5C8H9"/>
<keyword evidence="2" id="KW-1185">Reference proteome</keyword>
<dbReference type="EMBL" id="JAACJK010000057">
    <property type="protein sequence ID" value="KAF5336888.1"/>
    <property type="molecule type" value="Genomic_DNA"/>
</dbReference>
<evidence type="ECO:0000313" key="1">
    <source>
        <dbReference type="EMBL" id="KAF5336888.1"/>
    </source>
</evidence>
<gene>
    <name evidence="1" type="ORF">D9611_003335</name>
</gene>
<organism evidence="1 2">
    <name type="scientific">Ephemerocybe angulata</name>
    <dbReference type="NCBI Taxonomy" id="980116"/>
    <lineage>
        <taxon>Eukaryota</taxon>
        <taxon>Fungi</taxon>
        <taxon>Dikarya</taxon>
        <taxon>Basidiomycota</taxon>
        <taxon>Agaricomycotina</taxon>
        <taxon>Agaricomycetes</taxon>
        <taxon>Agaricomycetidae</taxon>
        <taxon>Agaricales</taxon>
        <taxon>Agaricineae</taxon>
        <taxon>Psathyrellaceae</taxon>
        <taxon>Ephemerocybe</taxon>
    </lineage>
</organism>
<sequence>MIRTTRPSGRISVPSAHLHVRKSLPVRLRMPPFSSFSPSTSIRNSTQIIKELLDWWNESISPGSRPSGTIGVEKDDDELAQLRAARRRRVLAAKNT</sequence>
<evidence type="ECO:0000313" key="2">
    <source>
        <dbReference type="Proteomes" id="UP000541558"/>
    </source>
</evidence>
<protein>
    <submittedName>
        <fullName evidence="1">Uncharacterized protein</fullName>
    </submittedName>
</protein>
<accession>A0A8H5C8H9</accession>
<proteinExistence type="predicted"/>
<reference evidence="1 2" key="1">
    <citation type="journal article" date="2020" name="ISME J.">
        <title>Uncovering the hidden diversity of litter-decomposition mechanisms in mushroom-forming fungi.</title>
        <authorList>
            <person name="Floudas D."/>
            <person name="Bentzer J."/>
            <person name="Ahren D."/>
            <person name="Johansson T."/>
            <person name="Persson P."/>
            <person name="Tunlid A."/>
        </authorList>
    </citation>
    <scope>NUCLEOTIDE SEQUENCE [LARGE SCALE GENOMIC DNA]</scope>
    <source>
        <strain evidence="1 2">CBS 175.51</strain>
    </source>
</reference>